<reference evidence="5" key="1">
    <citation type="submission" date="2025-08" db="UniProtKB">
        <authorList>
            <consortium name="RefSeq"/>
        </authorList>
    </citation>
    <scope>IDENTIFICATION</scope>
    <source>
        <tissue evidence="5">Muscle</tissue>
    </source>
</reference>
<dbReference type="InterPro" id="IPR003961">
    <property type="entry name" value="FN3_dom"/>
</dbReference>
<dbReference type="GO" id="GO:0005886">
    <property type="term" value="C:plasma membrane"/>
    <property type="evidence" value="ECO:0007669"/>
    <property type="project" value="TreeGrafter"/>
</dbReference>
<dbReference type="GO" id="GO:0003007">
    <property type="term" value="P:heart morphogenesis"/>
    <property type="evidence" value="ECO:0007669"/>
    <property type="project" value="UniProtKB-ARBA"/>
</dbReference>
<dbReference type="GO" id="GO:0007420">
    <property type="term" value="P:brain development"/>
    <property type="evidence" value="ECO:0007669"/>
    <property type="project" value="TreeGrafter"/>
</dbReference>
<organism evidence="5">
    <name type="scientific">Cyprinus carpio</name>
    <name type="common">Common carp</name>
    <dbReference type="NCBI Taxonomy" id="7962"/>
    <lineage>
        <taxon>Eukaryota</taxon>
        <taxon>Metazoa</taxon>
        <taxon>Chordata</taxon>
        <taxon>Craniata</taxon>
        <taxon>Vertebrata</taxon>
        <taxon>Euteleostomi</taxon>
        <taxon>Actinopterygii</taxon>
        <taxon>Neopterygii</taxon>
        <taxon>Teleostei</taxon>
        <taxon>Ostariophysi</taxon>
        <taxon>Cypriniformes</taxon>
        <taxon>Cyprinidae</taxon>
        <taxon>Cyprininae</taxon>
        <taxon>Cyprinus</taxon>
    </lineage>
</organism>
<evidence type="ECO:0000259" key="4">
    <source>
        <dbReference type="PROSITE" id="PS50835"/>
    </source>
</evidence>
<dbReference type="Proteomes" id="UP001155660">
    <property type="component" value="Unplaced"/>
</dbReference>
<dbReference type="GO" id="GO:0030424">
    <property type="term" value="C:axon"/>
    <property type="evidence" value="ECO:0007669"/>
    <property type="project" value="TreeGrafter"/>
</dbReference>
<keyword evidence="1" id="KW-1015">Disulfide bond</keyword>
<keyword evidence="2" id="KW-0393">Immunoglobulin domain</keyword>
<dbReference type="SMART" id="SM00409">
    <property type="entry name" value="IG"/>
    <property type="match status" value="1"/>
</dbReference>
<dbReference type="InterPro" id="IPR003599">
    <property type="entry name" value="Ig_sub"/>
</dbReference>
<evidence type="ECO:0000256" key="2">
    <source>
        <dbReference type="ARBA" id="ARBA00023319"/>
    </source>
</evidence>
<feature type="domain" description="Ig-like" evidence="4">
    <location>
        <begin position="15"/>
        <end position="106"/>
    </location>
</feature>
<proteinExistence type="predicted"/>
<dbReference type="CDD" id="cd00063">
    <property type="entry name" value="FN3"/>
    <property type="match status" value="1"/>
</dbReference>
<protein>
    <submittedName>
        <fullName evidence="5">Neural cell adhesion molecule L1.1-like</fullName>
    </submittedName>
</protein>
<dbReference type="PANTHER" id="PTHR44170">
    <property type="entry name" value="PROTEIN SIDEKICK"/>
    <property type="match status" value="1"/>
</dbReference>
<dbReference type="KEGG" id="ccar:122143652"/>
<dbReference type="GO" id="GO:0098632">
    <property type="term" value="F:cell-cell adhesion mediator activity"/>
    <property type="evidence" value="ECO:0007669"/>
    <property type="project" value="TreeGrafter"/>
</dbReference>
<dbReference type="SMART" id="SM00408">
    <property type="entry name" value="IGc2"/>
    <property type="match status" value="1"/>
</dbReference>
<dbReference type="PROSITE" id="PS50835">
    <property type="entry name" value="IG_LIKE"/>
    <property type="match status" value="1"/>
</dbReference>
<dbReference type="GeneID" id="122143652"/>
<dbReference type="PANTHER" id="PTHR44170:SF36">
    <property type="entry name" value="L1 CELL ADHESION MOLECULE"/>
    <property type="match status" value="1"/>
</dbReference>
<accession>A0A9Q9XY62</accession>
<dbReference type="OrthoDB" id="6244967at2759"/>
<dbReference type="InterPro" id="IPR007110">
    <property type="entry name" value="Ig-like_dom"/>
</dbReference>
<dbReference type="FunFam" id="2.60.40.10:FF:000107">
    <property type="entry name" value="Myosin, light chain kinase a"/>
    <property type="match status" value="1"/>
</dbReference>
<dbReference type="GO" id="GO:0055013">
    <property type="term" value="P:cardiac muscle cell development"/>
    <property type="evidence" value="ECO:0007669"/>
    <property type="project" value="UniProtKB-ARBA"/>
</dbReference>
<feature type="region of interest" description="Disordered" evidence="3">
    <location>
        <begin position="103"/>
        <end position="144"/>
    </location>
</feature>
<evidence type="ECO:0000256" key="1">
    <source>
        <dbReference type="ARBA" id="ARBA00023157"/>
    </source>
</evidence>
<dbReference type="RefSeq" id="XP_042610157.1">
    <property type="nucleotide sequence ID" value="XM_042754223.1"/>
</dbReference>
<evidence type="ECO:0000313" key="5">
    <source>
        <dbReference type="RefSeq" id="XP_042610157.1"/>
    </source>
</evidence>
<dbReference type="GO" id="GO:0007411">
    <property type="term" value="P:axon guidance"/>
    <property type="evidence" value="ECO:0007669"/>
    <property type="project" value="TreeGrafter"/>
</dbReference>
<dbReference type="Pfam" id="PF07679">
    <property type="entry name" value="I-set"/>
    <property type="match status" value="1"/>
</dbReference>
<dbReference type="InterPro" id="IPR013098">
    <property type="entry name" value="Ig_I-set"/>
</dbReference>
<dbReference type="CDD" id="cd00096">
    <property type="entry name" value="Ig"/>
    <property type="match status" value="1"/>
</dbReference>
<evidence type="ECO:0000256" key="3">
    <source>
        <dbReference type="SAM" id="MobiDB-lite"/>
    </source>
</evidence>
<sequence>MAHECGFMLLSTDRTKIVDPPQDLRVLRGNDAVLHCKFTVDRKLKQPTIQWKKDKHKITSSDNDDKYSEYSDGSLKITDVQMEDSGSYSCEISTKLDSVSATGSITVLDKPASPHSLELSEKKERSVTLSWMPGAENNSSVSGN</sequence>
<dbReference type="AlphaFoldDB" id="A0A9Q9XY62"/>
<name>A0A9Q9XY62_CYPCA</name>
<dbReference type="InterPro" id="IPR003598">
    <property type="entry name" value="Ig_sub2"/>
</dbReference>
<gene>
    <name evidence="5" type="primary">LOC122143652</name>
</gene>